<dbReference type="PANTHER" id="PTHR44196:SF1">
    <property type="entry name" value="DEHYDROGENASE_REDUCTASE SDR FAMILY MEMBER 7B"/>
    <property type="match status" value="1"/>
</dbReference>
<feature type="transmembrane region" description="Helical" evidence="5">
    <location>
        <begin position="313"/>
        <end position="332"/>
    </location>
</feature>
<dbReference type="InterPro" id="IPR057326">
    <property type="entry name" value="KR_dom"/>
</dbReference>
<sequence length="343" mass="36411">MPARLKPLDQQVIVITGASSGHGLATARMAAAAGARVMLAARDEEALREICNDIRAEGGRADYVVTDVGDEAQVQRLADQTIARFGGFDCWVNNAGIGIYSELLDTPIEDHRKIFETNYWGVVHGSLAAVRHLKGKNGGGAIINVGSINSDMSGPLLGAYNASKHAVKGFTDALRIEMKADDAPISITLIKPSAIGTPFTEHGRNMTGYEARLPQPIYSPEIVAHAILDAAQHPRRAITVGAGGKLQVLGAVLFPSLFDRIATGMRDSLLYKDRPQPPVEGNLYEPQGNDGRAEGRQQGRKFSLFTTGRTHPAATLAMVAATGVGGALLYALQKGRPAIAGSR</sequence>
<evidence type="ECO:0000259" key="6">
    <source>
        <dbReference type="SMART" id="SM00822"/>
    </source>
</evidence>
<keyword evidence="5" id="KW-0812">Transmembrane</keyword>
<evidence type="ECO:0000313" key="8">
    <source>
        <dbReference type="Proteomes" id="UP001138540"/>
    </source>
</evidence>
<organism evidence="7 8">
    <name type="scientific">Sphingobium lignivorans</name>
    <dbReference type="NCBI Taxonomy" id="2735886"/>
    <lineage>
        <taxon>Bacteria</taxon>
        <taxon>Pseudomonadati</taxon>
        <taxon>Pseudomonadota</taxon>
        <taxon>Alphaproteobacteria</taxon>
        <taxon>Sphingomonadales</taxon>
        <taxon>Sphingomonadaceae</taxon>
        <taxon>Sphingobium</taxon>
    </lineage>
</organism>
<reference evidence="7 8" key="1">
    <citation type="submission" date="2020-08" db="EMBL/GenBank/DDBJ databases">
        <title>Exploring microbial biodiversity for novel pathways involved in the catabolism of aromatic compounds derived from lignin.</title>
        <authorList>
            <person name="Elkins J."/>
        </authorList>
    </citation>
    <scope>NUCLEOTIDE SEQUENCE [LARGE SCALE GENOMIC DNA]</scope>
    <source>
        <strain evidence="7 8">B1D3A</strain>
    </source>
</reference>
<evidence type="ECO:0000313" key="7">
    <source>
        <dbReference type="EMBL" id="MBB5987374.1"/>
    </source>
</evidence>
<evidence type="ECO:0000256" key="1">
    <source>
        <dbReference type="ARBA" id="ARBA00006484"/>
    </source>
</evidence>
<dbReference type="PANTHER" id="PTHR44196">
    <property type="entry name" value="DEHYDROGENASE/REDUCTASE SDR FAMILY MEMBER 7B"/>
    <property type="match status" value="1"/>
</dbReference>
<evidence type="ECO:0000256" key="5">
    <source>
        <dbReference type="SAM" id="Phobius"/>
    </source>
</evidence>
<dbReference type="SMART" id="SM00822">
    <property type="entry name" value="PKS_KR"/>
    <property type="match status" value="1"/>
</dbReference>
<evidence type="ECO:0000256" key="2">
    <source>
        <dbReference type="ARBA" id="ARBA00023002"/>
    </source>
</evidence>
<comment type="caution">
    <text evidence="7">The sequence shown here is derived from an EMBL/GenBank/DDBJ whole genome shotgun (WGS) entry which is preliminary data.</text>
</comment>
<dbReference type="InterPro" id="IPR002347">
    <property type="entry name" value="SDR_fam"/>
</dbReference>
<keyword evidence="5" id="KW-1133">Transmembrane helix</keyword>
<feature type="region of interest" description="Disordered" evidence="4">
    <location>
        <begin position="272"/>
        <end position="297"/>
    </location>
</feature>
<dbReference type="InterPro" id="IPR020904">
    <property type="entry name" value="Sc_DH/Rdtase_CS"/>
</dbReference>
<keyword evidence="8" id="KW-1185">Reference proteome</keyword>
<dbReference type="RefSeq" id="WP_184155868.1">
    <property type="nucleotide sequence ID" value="NZ_JACHKA010000001.1"/>
</dbReference>
<dbReference type="InterPro" id="IPR036291">
    <property type="entry name" value="NAD(P)-bd_dom_sf"/>
</dbReference>
<keyword evidence="5" id="KW-0472">Membrane</keyword>
<keyword evidence="2" id="KW-0560">Oxidoreductase</keyword>
<dbReference type="PROSITE" id="PS00061">
    <property type="entry name" value="ADH_SHORT"/>
    <property type="match status" value="1"/>
</dbReference>
<evidence type="ECO:0000256" key="3">
    <source>
        <dbReference type="RuleBase" id="RU000363"/>
    </source>
</evidence>
<dbReference type="NCBIfam" id="NF005495">
    <property type="entry name" value="PRK07109.1"/>
    <property type="match status" value="1"/>
</dbReference>
<dbReference type="Pfam" id="PF00106">
    <property type="entry name" value="adh_short"/>
    <property type="match status" value="1"/>
</dbReference>
<name>A0ABR6NJC0_9SPHN</name>
<dbReference type="SUPFAM" id="SSF51735">
    <property type="entry name" value="NAD(P)-binding Rossmann-fold domains"/>
    <property type="match status" value="1"/>
</dbReference>
<accession>A0ABR6NJC0</accession>
<dbReference type="Proteomes" id="UP001138540">
    <property type="component" value="Unassembled WGS sequence"/>
</dbReference>
<dbReference type="EMBL" id="JACHKA010000001">
    <property type="protein sequence ID" value="MBB5987374.1"/>
    <property type="molecule type" value="Genomic_DNA"/>
</dbReference>
<protein>
    <submittedName>
        <fullName evidence="7">NAD(P)-dependent dehydrogenase (Short-subunit alcohol dehydrogenase family)</fullName>
    </submittedName>
</protein>
<dbReference type="PRINTS" id="PR00081">
    <property type="entry name" value="GDHRDH"/>
</dbReference>
<comment type="similarity">
    <text evidence="1 3">Belongs to the short-chain dehydrogenases/reductases (SDR) family.</text>
</comment>
<dbReference type="PRINTS" id="PR00080">
    <property type="entry name" value="SDRFAMILY"/>
</dbReference>
<gene>
    <name evidence="7" type="ORF">HNP60_003348</name>
</gene>
<feature type="domain" description="Ketoreductase" evidence="6">
    <location>
        <begin position="11"/>
        <end position="193"/>
    </location>
</feature>
<proteinExistence type="inferred from homology"/>
<evidence type="ECO:0000256" key="4">
    <source>
        <dbReference type="SAM" id="MobiDB-lite"/>
    </source>
</evidence>
<dbReference type="Gene3D" id="3.40.50.720">
    <property type="entry name" value="NAD(P)-binding Rossmann-like Domain"/>
    <property type="match status" value="1"/>
</dbReference>